<evidence type="ECO:0000313" key="2">
    <source>
        <dbReference type="EMBL" id="CAD9151891.1"/>
    </source>
</evidence>
<keyword evidence="1" id="KW-0472">Membrane</keyword>
<protein>
    <submittedName>
        <fullName evidence="2">Uncharacterized protein</fullName>
    </submittedName>
</protein>
<name>A0A7S1QZM6_NEODS</name>
<proteinExistence type="predicted"/>
<reference evidence="2" key="1">
    <citation type="submission" date="2021-01" db="EMBL/GenBank/DDBJ databases">
        <authorList>
            <person name="Corre E."/>
            <person name="Pelletier E."/>
            <person name="Niang G."/>
            <person name="Scheremetjew M."/>
            <person name="Finn R."/>
            <person name="Kale V."/>
            <person name="Holt S."/>
            <person name="Cochrane G."/>
            <person name="Meng A."/>
            <person name="Brown T."/>
            <person name="Cohen L."/>
        </authorList>
    </citation>
    <scope>NUCLEOTIDE SEQUENCE</scope>
    <source>
        <strain evidence="2">CCAP 1951/1</strain>
    </source>
</reference>
<keyword evidence="1" id="KW-1133">Transmembrane helix</keyword>
<keyword evidence="1" id="KW-0812">Transmembrane</keyword>
<organism evidence="2">
    <name type="scientific">Neobodo designis</name>
    <name type="common">Flagellated protozoan</name>
    <name type="synonym">Bodo designis</name>
    <dbReference type="NCBI Taxonomy" id="312471"/>
    <lineage>
        <taxon>Eukaryota</taxon>
        <taxon>Discoba</taxon>
        <taxon>Euglenozoa</taxon>
        <taxon>Kinetoplastea</taxon>
        <taxon>Metakinetoplastina</taxon>
        <taxon>Neobodonida</taxon>
        <taxon>Neobodo</taxon>
    </lineage>
</organism>
<sequence>MSSFGKKVIGYFTPAKCNVVDPCTPEFGVVEEVPSVYITKVGHATLGIIYSVFLFGYVAFLIHEWTIRPTYYQYNQLDADDYPIRNLRLYAECTDAPRCGDVNITVDYTGVMACRGIPPQRFQIPAADATPMHDVARYGVNLTLCYTEDPVFNTHNEHLNIPGVIVTFGDIQATVANPVQGIVRVSEVQMDWTLKPLRLVNMDKKQVKTLVMTQSINQDHTEYVSADAVPLGIQYDGKHKSDRATFILAAAPYVDTINKWRTHWLTIVGTFGSCAMAAWVVFVIMLFIIPLWPVLFPSDAQVLLNEGEARAKAKRAAQQS</sequence>
<gene>
    <name evidence="2" type="ORF">NDES1114_LOCUS33297</name>
</gene>
<feature type="transmembrane region" description="Helical" evidence="1">
    <location>
        <begin position="264"/>
        <end position="289"/>
    </location>
</feature>
<feature type="transmembrane region" description="Helical" evidence="1">
    <location>
        <begin position="41"/>
        <end position="62"/>
    </location>
</feature>
<dbReference type="AlphaFoldDB" id="A0A7S1QZM6"/>
<dbReference type="EMBL" id="HBGF01049754">
    <property type="protein sequence ID" value="CAD9151891.1"/>
    <property type="molecule type" value="Transcribed_RNA"/>
</dbReference>
<accession>A0A7S1QZM6</accession>
<evidence type="ECO:0000256" key="1">
    <source>
        <dbReference type="SAM" id="Phobius"/>
    </source>
</evidence>